<reference evidence="3" key="1">
    <citation type="journal article" date="2013" name="New Phytol.">
        <title>Comparative genomic and transcriptomic analyses reveal the hemibiotrophic stage shift of Colletotrichum fungi.</title>
        <authorList>
            <person name="Gan P."/>
            <person name="Ikeda K."/>
            <person name="Irieda H."/>
            <person name="Narusaka M."/>
            <person name="O'Connell R.J."/>
            <person name="Narusaka Y."/>
            <person name="Takano Y."/>
            <person name="Kubo Y."/>
            <person name="Shirasu K."/>
        </authorList>
    </citation>
    <scope>NUCLEOTIDE SEQUENCE [LARGE SCALE GENOMIC DNA]</scope>
    <source>
        <strain evidence="3">104-T / ATCC 96160 / CBS 514.97 / LARS 414 / MAFF 240422</strain>
    </source>
</reference>
<evidence type="ECO:0000313" key="3">
    <source>
        <dbReference type="Proteomes" id="UP000014480"/>
    </source>
</evidence>
<organism evidence="2 3">
    <name type="scientific">Colletotrichum orbiculare (strain 104-T / ATCC 96160 / CBS 514.97 / LARS 414 / MAFF 240422)</name>
    <name type="common">Cucumber anthracnose fungus</name>
    <name type="synonym">Colletotrichum lagenarium</name>
    <dbReference type="NCBI Taxonomy" id="1213857"/>
    <lineage>
        <taxon>Eukaryota</taxon>
        <taxon>Fungi</taxon>
        <taxon>Dikarya</taxon>
        <taxon>Ascomycota</taxon>
        <taxon>Pezizomycotina</taxon>
        <taxon>Sordariomycetes</taxon>
        <taxon>Hypocreomycetidae</taxon>
        <taxon>Glomerellales</taxon>
        <taxon>Glomerellaceae</taxon>
        <taxon>Colletotrichum</taxon>
        <taxon>Colletotrichum orbiculare species complex</taxon>
    </lineage>
</organism>
<gene>
    <name evidence="2" type="ORF">Cob_v009697</name>
</gene>
<reference evidence="3" key="2">
    <citation type="journal article" date="2019" name="Mol. Plant Microbe Interact.">
        <title>Genome sequence resources for four phytopathogenic fungi from the Colletotrichum orbiculare species complex.</title>
        <authorList>
            <person name="Gan P."/>
            <person name="Tsushima A."/>
            <person name="Narusaka M."/>
            <person name="Narusaka Y."/>
            <person name="Takano Y."/>
            <person name="Kubo Y."/>
            <person name="Shirasu K."/>
        </authorList>
    </citation>
    <scope>GENOME REANNOTATION</scope>
    <source>
        <strain evidence="3">104-T / ATCC 96160 / CBS 514.97 / LARS 414 / MAFF 240422</strain>
    </source>
</reference>
<dbReference type="Gene3D" id="2.60.120.10">
    <property type="entry name" value="Jelly Rolls"/>
    <property type="match status" value="1"/>
</dbReference>
<dbReference type="InterPro" id="IPR013096">
    <property type="entry name" value="Cupin_2"/>
</dbReference>
<evidence type="ECO:0000313" key="2">
    <source>
        <dbReference type="EMBL" id="TDZ17388.1"/>
    </source>
</evidence>
<accession>A0A484FHR7</accession>
<feature type="domain" description="Cupin type-2" evidence="1">
    <location>
        <begin position="48"/>
        <end position="116"/>
    </location>
</feature>
<dbReference type="Pfam" id="PF07883">
    <property type="entry name" value="Cupin_2"/>
    <property type="match status" value="1"/>
</dbReference>
<dbReference type="InterPro" id="IPR014710">
    <property type="entry name" value="RmlC-like_jellyroll"/>
</dbReference>
<dbReference type="Proteomes" id="UP000014480">
    <property type="component" value="Unassembled WGS sequence"/>
</dbReference>
<sequence>MIVSSSSVHVTKATSLYSNSTQHSPGPASELDAVVNKSDKLCASVLGLTPHATSAVRHHAEQDTIVYTASGIGVLLVSPSTGEVKRYEMETGDFAFIPAWTEHQLLNETDQDTVWVITRSGPRPSTVGLADWGGDRVN</sequence>
<evidence type="ECO:0000259" key="1">
    <source>
        <dbReference type="Pfam" id="PF07883"/>
    </source>
</evidence>
<dbReference type="OrthoDB" id="3511549at2759"/>
<keyword evidence="3" id="KW-1185">Reference proteome</keyword>
<comment type="caution">
    <text evidence="2">The sequence shown here is derived from an EMBL/GenBank/DDBJ whole genome shotgun (WGS) entry which is preliminary data.</text>
</comment>
<proteinExistence type="predicted"/>
<dbReference type="EMBL" id="AMCV02000029">
    <property type="protein sequence ID" value="TDZ17388.1"/>
    <property type="molecule type" value="Genomic_DNA"/>
</dbReference>
<protein>
    <recommendedName>
        <fullName evidence="1">Cupin type-2 domain-containing protein</fullName>
    </recommendedName>
</protein>
<name>A0A484FHR7_COLOR</name>
<dbReference type="CDD" id="cd02208">
    <property type="entry name" value="cupin_RmlC-like"/>
    <property type="match status" value="1"/>
</dbReference>
<dbReference type="SUPFAM" id="SSF51182">
    <property type="entry name" value="RmlC-like cupins"/>
    <property type="match status" value="1"/>
</dbReference>
<dbReference type="InterPro" id="IPR011051">
    <property type="entry name" value="RmlC_Cupin_sf"/>
</dbReference>
<dbReference type="AlphaFoldDB" id="A0A484FHR7"/>